<name>A0A2T0Q6J3_9ACTN</name>
<feature type="transmembrane region" description="Helical" evidence="10">
    <location>
        <begin position="110"/>
        <end position="128"/>
    </location>
</feature>
<organism evidence="11 12">
    <name type="scientific">Allonocardiopsis opalescens</name>
    <dbReference type="NCBI Taxonomy" id="1144618"/>
    <lineage>
        <taxon>Bacteria</taxon>
        <taxon>Bacillati</taxon>
        <taxon>Actinomycetota</taxon>
        <taxon>Actinomycetes</taxon>
        <taxon>Streptosporangiales</taxon>
        <taxon>Allonocardiopsis</taxon>
    </lineage>
</organism>
<evidence type="ECO:0000256" key="5">
    <source>
        <dbReference type="ARBA" id="ARBA00023136"/>
    </source>
</evidence>
<evidence type="ECO:0000256" key="4">
    <source>
        <dbReference type="ARBA" id="ARBA00022989"/>
    </source>
</evidence>
<keyword evidence="10" id="KW-0406">Ion transport</keyword>
<comment type="similarity">
    <text evidence="7 10">Belongs to the fluoride channel Fluc/FEX (TC 1.A.43) family.</text>
</comment>
<feature type="transmembrane region" description="Helical" evidence="10">
    <location>
        <begin position="78"/>
        <end position="98"/>
    </location>
</feature>
<dbReference type="GO" id="GO:0062054">
    <property type="term" value="F:fluoride channel activity"/>
    <property type="evidence" value="ECO:0007669"/>
    <property type="project" value="UniProtKB-UniRule"/>
</dbReference>
<keyword evidence="10" id="KW-0915">Sodium</keyword>
<keyword evidence="6 10" id="KW-0407">Ion channel</keyword>
<dbReference type="Proteomes" id="UP000237846">
    <property type="component" value="Unassembled WGS sequence"/>
</dbReference>
<comment type="activity regulation">
    <text evidence="10">Na(+) is not transported, but it plays an essential structural role and its presence is essential for fluoride channel function.</text>
</comment>
<comment type="function">
    <text evidence="9 10">Fluoride-specific ion channel. Important for reducing fluoride concentration in the cell, thus reducing its toxicity.</text>
</comment>
<evidence type="ECO:0000256" key="3">
    <source>
        <dbReference type="ARBA" id="ARBA00022692"/>
    </source>
</evidence>
<sequence length="158" mass="15616">MPKAFSAARRELPVLALVALGGGAGAVLRQLLVLAVPVQPGAFPWTTLAVNTGGALLLGALAALATEARPRLRALRPLLGTGLLGGFTTFSGLAGDAYARLAAGAPPAAAGYLLLSLAGGVLAAHVGWSGARRLAALVGAARRGGRPAAGREPEAEAE</sequence>
<keyword evidence="10" id="KW-0813">Transport</keyword>
<dbReference type="HAMAP" id="MF_00454">
    <property type="entry name" value="FluC"/>
    <property type="match status" value="1"/>
</dbReference>
<gene>
    <name evidence="10" type="primary">fluC</name>
    <name evidence="10" type="synonym">crcB</name>
    <name evidence="11" type="ORF">CLV72_1038</name>
</gene>
<dbReference type="PANTHER" id="PTHR28259">
    <property type="entry name" value="FLUORIDE EXPORT PROTEIN 1-RELATED"/>
    <property type="match status" value="1"/>
</dbReference>
<dbReference type="GO" id="GO:0140114">
    <property type="term" value="P:cellular detoxification of fluoride"/>
    <property type="evidence" value="ECO:0007669"/>
    <property type="project" value="UniProtKB-UniRule"/>
</dbReference>
<evidence type="ECO:0000313" key="11">
    <source>
        <dbReference type="EMBL" id="PRX99412.1"/>
    </source>
</evidence>
<keyword evidence="4 10" id="KW-1133">Transmembrane helix</keyword>
<evidence type="ECO:0000256" key="9">
    <source>
        <dbReference type="ARBA" id="ARBA00049940"/>
    </source>
</evidence>
<comment type="subcellular location">
    <subcellularLocation>
        <location evidence="1 10">Cell membrane</location>
        <topology evidence="1 10">Multi-pass membrane protein</topology>
    </subcellularLocation>
</comment>
<dbReference type="Pfam" id="PF02537">
    <property type="entry name" value="CRCB"/>
    <property type="match status" value="1"/>
</dbReference>
<dbReference type="PANTHER" id="PTHR28259:SF1">
    <property type="entry name" value="FLUORIDE EXPORT PROTEIN 1-RELATED"/>
    <property type="match status" value="1"/>
</dbReference>
<evidence type="ECO:0000256" key="10">
    <source>
        <dbReference type="HAMAP-Rule" id="MF_00454"/>
    </source>
</evidence>
<reference evidence="11 12" key="1">
    <citation type="submission" date="2018-03" db="EMBL/GenBank/DDBJ databases">
        <title>Genomic Encyclopedia of Archaeal and Bacterial Type Strains, Phase II (KMG-II): from individual species to whole genera.</title>
        <authorList>
            <person name="Goeker M."/>
        </authorList>
    </citation>
    <scope>NUCLEOTIDE SEQUENCE [LARGE SCALE GENOMIC DNA]</scope>
    <source>
        <strain evidence="11 12">DSM 45601</strain>
    </source>
</reference>
<evidence type="ECO:0000256" key="1">
    <source>
        <dbReference type="ARBA" id="ARBA00004651"/>
    </source>
</evidence>
<dbReference type="GO" id="GO:0005886">
    <property type="term" value="C:plasma membrane"/>
    <property type="evidence" value="ECO:0007669"/>
    <property type="project" value="UniProtKB-SubCell"/>
</dbReference>
<evidence type="ECO:0000256" key="2">
    <source>
        <dbReference type="ARBA" id="ARBA00022475"/>
    </source>
</evidence>
<feature type="binding site" evidence="10">
    <location>
        <position position="88"/>
    </location>
    <ligand>
        <name>Na(+)</name>
        <dbReference type="ChEBI" id="CHEBI:29101"/>
        <note>structural</note>
    </ligand>
</feature>
<dbReference type="InterPro" id="IPR003691">
    <property type="entry name" value="FluC"/>
</dbReference>
<keyword evidence="2 10" id="KW-1003">Cell membrane</keyword>
<accession>A0A2T0Q6J3</accession>
<feature type="binding site" evidence="10">
    <location>
        <position position="85"/>
    </location>
    <ligand>
        <name>Na(+)</name>
        <dbReference type="ChEBI" id="CHEBI:29101"/>
        <note>structural</note>
    </ligand>
</feature>
<dbReference type="AlphaFoldDB" id="A0A2T0Q6J3"/>
<feature type="transmembrane region" description="Helical" evidence="10">
    <location>
        <begin position="45"/>
        <end position="66"/>
    </location>
</feature>
<keyword evidence="10" id="KW-0479">Metal-binding</keyword>
<comment type="caution">
    <text evidence="11">The sequence shown here is derived from an EMBL/GenBank/DDBJ whole genome shotgun (WGS) entry which is preliminary data.</text>
</comment>
<evidence type="ECO:0000256" key="6">
    <source>
        <dbReference type="ARBA" id="ARBA00023303"/>
    </source>
</evidence>
<keyword evidence="3 10" id="KW-0812">Transmembrane</keyword>
<evidence type="ECO:0000256" key="7">
    <source>
        <dbReference type="ARBA" id="ARBA00035120"/>
    </source>
</evidence>
<keyword evidence="12" id="KW-1185">Reference proteome</keyword>
<proteinExistence type="inferred from homology"/>
<protein>
    <recommendedName>
        <fullName evidence="10">Fluoride-specific ion channel FluC</fullName>
    </recommendedName>
</protein>
<dbReference type="EMBL" id="PVZC01000003">
    <property type="protein sequence ID" value="PRX99412.1"/>
    <property type="molecule type" value="Genomic_DNA"/>
</dbReference>
<comment type="catalytic activity">
    <reaction evidence="8">
        <text>fluoride(in) = fluoride(out)</text>
        <dbReference type="Rhea" id="RHEA:76159"/>
        <dbReference type="ChEBI" id="CHEBI:17051"/>
    </reaction>
    <physiologicalReaction direction="left-to-right" evidence="8">
        <dbReference type="Rhea" id="RHEA:76160"/>
    </physiologicalReaction>
</comment>
<dbReference type="RefSeq" id="WP_106243775.1">
    <property type="nucleotide sequence ID" value="NZ_PVZC01000003.1"/>
</dbReference>
<keyword evidence="5 10" id="KW-0472">Membrane</keyword>
<evidence type="ECO:0000256" key="8">
    <source>
        <dbReference type="ARBA" id="ARBA00035585"/>
    </source>
</evidence>
<dbReference type="GO" id="GO:0046872">
    <property type="term" value="F:metal ion binding"/>
    <property type="evidence" value="ECO:0007669"/>
    <property type="project" value="UniProtKB-KW"/>
</dbReference>
<evidence type="ECO:0000313" key="12">
    <source>
        <dbReference type="Proteomes" id="UP000237846"/>
    </source>
</evidence>